<dbReference type="OrthoDB" id="307419at2157"/>
<accession>M0MYR1</accession>
<dbReference type="EMBL" id="AOME01000070">
    <property type="protein sequence ID" value="EMA50751.1"/>
    <property type="molecule type" value="Genomic_DNA"/>
</dbReference>
<dbReference type="PATRIC" id="fig|1227456.3.peg.2789"/>
<evidence type="ECO:0000313" key="3">
    <source>
        <dbReference type="EMBL" id="EMA50751.1"/>
    </source>
</evidence>
<evidence type="ECO:0000259" key="2">
    <source>
        <dbReference type="Pfam" id="PF25938"/>
    </source>
</evidence>
<sequence>MHPRTKTSLLWGVIGALVFLVLVQGYTLLVVSGPAIGILAKLVVAVVVGVCGAASSYALEGWLARSERS</sequence>
<organism evidence="3 4">
    <name type="scientific">Halococcus salifodinae DSM 8989</name>
    <dbReference type="NCBI Taxonomy" id="1227456"/>
    <lineage>
        <taxon>Archaea</taxon>
        <taxon>Methanobacteriati</taxon>
        <taxon>Methanobacteriota</taxon>
        <taxon>Stenosarchaea group</taxon>
        <taxon>Halobacteria</taxon>
        <taxon>Halobacteriales</taxon>
        <taxon>Halococcaceae</taxon>
        <taxon>Halococcus</taxon>
    </lineage>
</organism>
<feature type="transmembrane region" description="Helical" evidence="1">
    <location>
        <begin position="35"/>
        <end position="59"/>
    </location>
</feature>
<reference evidence="3 4" key="1">
    <citation type="journal article" date="2014" name="PLoS Genet.">
        <title>Phylogenetically driven sequencing of extremely halophilic archaea reveals strategies for static and dynamic osmo-response.</title>
        <authorList>
            <person name="Becker E.A."/>
            <person name="Seitzer P.M."/>
            <person name="Tritt A."/>
            <person name="Larsen D."/>
            <person name="Krusor M."/>
            <person name="Yao A.I."/>
            <person name="Wu D."/>
            <person name="Madern D."/>
            <person name="Eisen J.A."/>
            <person name="Darling A.E."/>
            <person name="Facciotti M.T."/>
        </authorList>
    </citation>
    <scope>NUCLEOTIDE SEQUENCE [LARGE SCALE GENOMIC DNA]</scope>
    <source>
        <strain evidence="3 4">DSM 8989</strain>
    </source>
</reference>
<keyword evidence="1" id="KW-1133">Transmembrane helix</keyword>
<dbReference type="AlphaFoldDB" id="M0MYR1"/>
<feature type="domain" description="DUF7981" evidence="2">
    <location>
        <begin position="1"/>
        <end position="68"/>
    </location>
</feature>
<evidence type="ECO:0000313" key="4">
    <source>
        <dbReference type="Proteomes" id="UP000011625"/>
    </source>
</evidence>
<proteinExistence type="predicted"/>
<gene>
    <name evidence="3" type="ORF">C450_13782</name>
</gene>
<keyword evidence="1" id="KW-0812">Transmembrane</keyword>
<dbReference type="Proteomes" id="UP000011625">
    <property type="component" value="Unassembled WGS sequence"/>
</dbReference>
<evidence type="ECO:0000256" key="1">
    <source>
        <dbReference type="SAM" id="Phobius"/>
    </source>
</evidence>
<name>M0MYR1_9EURY</name>
<dbReference type="Pfam" id="PF25938">
    <property type="entry name" value="DUF7981"/>
    <property type="match status" value="1"/>
</dbReference>
<dbReference type="RefSeq" id="WP_005044296.1">
    <property type="nucleotide sequence ID" value="NZ_AOME01000070.1"/>
</dbReference>
<protein>
    <recommendedName>
        <fullName evidence="2">DUF7981 domain-containing protein</fullName>
    </recommendedName>
</protein>
<keyword evidence="4" id="KW-1185">Reference proteome</keyword>
<comment type="caution">
    <text evidence="3">The sequence shown here is derived from an EMBL/GenBank/DDBJ whole genome shotgun (WGS) entry which is preliminary data.</text>
</comment>
<dbReference type="InterPro" id="IPR058287">
    <property type="entry name" value="DUF7981"/>
</dbReference>
<keyword evidence="1" id="KW-0472">Membrane</keyword>